<dbReference type="Proteomes" id="UP000593579">
    <property type="component" value="Unassembled WGS sequence"/>
</dbReference>
<dbReference type="OrthoDB" id="10508396at2759"/>
<sequence length="164" mass="18457">MTWIQLSGLIGYLYNKKILEEIGGMIERVVKLDFNNDKIVRRQFAQLAIFVNLDKPLILQILVNDKPQRGSVAVEPMIGGLVKEATKFGPWMIVERWSHRNLKYSHKSTAKISSGDENGFRFKALALTTRVKVIGSVIEEGGLDKKGHRCGSRLGAVRKCGFWA</sequence>
<name>A0A7J9C139_GOSGO</name>
<comment type="caution">
    <text evidence="1">The sequence shown here is derived from an EMBL/GenBank/DDBJ whole genome shotgun (WGS) entry which is preliminary data.</text>
</comment>
<protein>
    <recommendedName>
        <fullName evidence="3">DUF4283 domain-containing protein</fullName>
    </recommendedName>
</protein>
<evidence type="ECO:0000313" key="2">
    <source>
        <dbReference type="Proteomes" id="UP000593579"/>
    </source>
</evidence>
<evidence type="ECO:0008006" key="3">
    <source>
        <dbReference type="Google" id="ProtNLM"/>
    </source>
</evidence>
<reference evidence="1 2" key="1">
    <citation type="journal article" date="2019" name="Genome Biol. Evol.">
        <title>Insights into the evolution of the New World diploid cottons (Gossypium, subgenus Houzingenia) based on genome sequencing.</title>
        <authorList>
            <person name="Grover C.E."/>
            <person name="Arick M.A. 2nd"/>
            <person name="Thrash A."/>
            <person name="Conover J.L."/>
            <person name="Sanders W.S."/>
            <person name="Peterson D.G."/>
            <person name="Frelichowski J.E."/>
            <person name="Scheffler J.A."/>
            <person name="Scheffler B.E."/>
            <person name="Wendel J.F."/>
        </authorList>
    </citation>
    <scope>NUCLEOTIDE SEQUENCE [LARGE SCALE GENOMIC DNA]</scope>
    <source>
        <strain evidence="1">5</strain>
        <tissue evidence="1">Leaf</tissue>
    </source>
</reference>
<organism evidence="1 2">
    <name type="scientific">Gossypium gossypioides</name>
    <name type="common">Mexican cotton</name>
    <name type="synonym">Selera gossypioides</name>
    <dbReference type="NCBI Taxonomy" id="34282"/>
    <lineage>
        <taxon>Eukaryota</taxon>
        <taxon>Viridiplantae</taxon>
        <taxon>Streptophyta</taxon>
        <taxon>Embryophyta</taxon>
        <taxon>Tracheophyta</taxon>
        <taxon>Spermatophyta</taxon>
        <taxon>Magnoliopsida</taxon>
        <taxon>eudicotyledons</taxon>
        <taxon>Gunneridae</taxon>
        <taxon>Pentapetalae</taxon>
        <taxon>rosids</taxon>
        <taxon>malvids</taxon>
        <taxon>Malvales</taxon>
        <taxon>Malvaceae</taxon>
        <taxon>Malvoideae</taxon>
        <taxon>Gossypium</taxon>
    </lineage>
</organism>
<dbReference type="EMBL" id="JABEZY010000007">
    <property type="protein sequence ID" value="MBA0742162.1"/>
    <property type="molecule type" value="Genomic_DNA"/>
</dbReference>
<proteinExistence type="predicted"/>
<gene>
    <name evidence="1" type="ORF">Gogos_015247</name>
</gene>
<evidence type="ECO:0000313" key="1">
    <source>
        <dbReference type="EMBL" id="MBA0742162.1"/>
    </source>
</evidence>
<dbReference type="AlphaFoldDB" id="A0A7J9C139"/>
<accession>A0A7J9C139</accession>
<keyword evidence="2" id="KW-1185">Reference proteome</keyword>